<keyword evidence="5 9" id="KW-0547">Nucleotide-binding</keyword>
<evidence type="ECO:0000256" key="8">
    <source>
        <dbReference type="ARBA" id="ARBA00048090"/>
    </source>
</evidence>
<keyword evidence="11" id="KW-1185">Reference proteome</keyword>
<dbReference type="Pfam" id="PF13671">
    <property type="entry name" value="AAA_33"/>
    <property type="match status" value="1"/>
</dbReference>
<dbReference type="RefSeq" id="WP_253648155.1">
    <property type="nucleotide sequence ID" value="NZ_BAAAMO010000001.1"/>
</dbReference>
<protein>
    <recommendedName>
        <fullName evidence="3 9">Gluconokinase</fullName>
        <ecNumber evidence="3 9">2.7.1.12</ecNumber>
    </recommendedName>
</protein>
<dbReference type="CDD" id="cd02021">
    <property type="entry name" value="GntK"/>
    <property type="match status" value="1"/>
</dbReference>
<name>A0ABW3GAQ2_9NOCA</name>
<keyword evidence="7 9" id="KW-0067">ATP-binding</keyword>
<comment type="pathway">
    <text evidence="1">Carbohydrate acid metabolism.</text>
</comment>
<sequence length="183" mass="19835">MLQEGVHDAADAAPTDRHICVMGVSGSGKSTIASRLARRLDRSFCDADDLHPQANIDKMAAGTPLTDDDRRPWLDAVVAWCDEESAAGRSTVFACSALRRSYRELLGRADGGVVFVELAVPEEELRRRLESRTGHYMKVAMLTSQLETFENPGSDENAVTVDATGEIDETVSAAADAIARRGR</sequence>
<gene>
    <name evidence="10" type="ORF">ACFQ04_18140</name>
</gene>
<evidence type="ECO:0000256" key="3">
    <source>
        <dbReference type="ARBA" id="ARBA00012054"/>
    </source>
</evidence>
<accession>A0ABW3GAQ2</accession>
<dbReference type="Proteomes" id="UP001597068">
    <property type="component" value="Unassembled WGS sequence"/>
</dbReference>
<evidence type="ECO:0000256" key="9">
    <source>
        <dbReference type="RuleBase" id="RU363066"/>
    </source>
</evidence>
<reference evidence="11" key="1">
    <citation type="journal article" date="2019" name="Int. J. Syst. Evol. Microbiol.">
        <title>The Global Catalogue of Microorganisms (GCM) 10K type strain sequencing project: providing services to taxonomists for standard genome sequencing and annotation.</title>
        <authorList>
            <consortium name="The Broad Institute Genomics Platform"/>
            <consortium name="The Broad Institute Genome Sequencing Center for Infectious Disease"/>
            <person name="Wu L."/>
            <person name="Ma J."/>
        </authorList>
    </citation>
    <scope>NUCLEOTIDE SEQUENCE [LARGE SCALE GENOMIC DNA]</scope>
    <source>
        <strain evidence="11">CCUG 50873</strain>
    </source>
</reference>
<evidence type="ECO:0000256" key="4">
    <source>
        <dbReference type="ARBA" id="ARBA00022679"/>
    </source>
</evidence>
<evidence type="ECO:0000313" key="11">
    <source>
        <dbReference type="Proteomes" id="UP001597068"/>
    </source>
</evidence>
<dbReference type="PANTHER" id="PTHR43442:SF3">
    <property type="entry name" value="GLUCONOKINASE-RELATED"/>
    <property type="match status" value="1"/>
</dbReference>
<evidence type="ECO:0000256" key="1">
    <source>
        <dbReference type="ARBA" id="ARBA00004761"/>
    </source>
</evidence>
<dbReference type="EMBL" id="JBHTIL010000006">
    <property type="protein sequence ID" value="MFD0927666.1"/>
    <property type="molecule type" value="Genomic_DNA"/>
</dbReference>
<comment type="catalytic activity">
    <reaction evidence="8 9">
        <text>D-gluconate + ATP = 6-phospho-D-gluconate + ADP + H(+)</text>
        <dbReference type="Rhea" id="RHEA:19433"/>
        <dbReference type="ChEBI" id="CHEBI:15378"/>
        <dbReference type="ChEBI" id="CHEBI:18391"/>
        <dbReference type="ChEBI" id="CHEBI:30616"/>
        <dbReference type="ChEBI" id="CHEBI:58759"/>
        <dbReference type="ChEBI" id="CHEBI:456216"/>
        <dbReference type="EC" id="2.7.1.12"/>
    </reaction>
</comment>
<organism evidence="10 11">
    <name type="scientific">Williamsia deligens</name>
    <dbReference type="NCBI Taxonomy" id="321325"/>
    <lineage>
        <taxon>Bacteria</taxon>
        <taxon>Bacillati</taxon>
        <taxon>Actinomycetota</taxon>
        <taxon>Actinomycetes</taxon>
        <taxon>Mycobacteriales</taxon>
        <taxon>Nocardiaceae</taxon>
        <taxon>Williamsia</taxon>
    </lineage>
</organism>
<dbReference type="EC" id="2.7.1.12" evidence="3 9"/>
<evidence type="ECO:0000313" key="10">
    <source>
        <dbReference type="EMBL" id="MFD0927666.1"/>
    </source>
</evidence>
<evidence type="ECO:0000256" key="2">
    <source>
        <dbReference type="ARBA" id="ARBA00008420"/>
    </source>
</evidence>
<dbReference type="NCBIfam" id="TIGR01313">
    <property type="entry name" value="therm_gnt_kin"/>
    <property type="match status" value="1"/>
</dbReference>
<comment type="similarity">
    <text evidence="2 9">Belongs to the gluconokinase GntK/GntV family.</text>
</comment>
<dbReference type="SUPFAM" id="SSF52540">
    <property type="entry name" value="P-loop containing nucleoside triphosphate hydrolases"/>
    <property type="match status" value="1"/>
</dbReference>
<dbReference type="Gene3D" id="3.40.50.300">
    <property type="entry name" value="P-loop containing nucleotide triphosphate hydrolases"/>
    <property type="match status" value="1"/>
</dbReference>
<dbReference type="PANTHER" id="PTHR43442">
    <property type="entry name" value="GLUCONOKINASE-RELATED"/>
    <property type="match status" value="1"/>
</dbReference>
<keyword evidence="6 9" id="KW-0418">Kinase</keyword>
<evidence type="ECO:0000256" key="7">
    <source>
        <dbReference type="ARBA" id="ARBA00022840"/>
    </source>
</evidence>
<comment type="caution">
    <text evidence="10">The sequence shown here is derived from an EMBL/GenBank/DDBJ whole genome shotgun (WGS) entry which is preliminary data.</text>
</comment>
<dbReference type="InterPro" id="IPR027417">
    <property type="entry name" value="P-loop_NTPase"/>
</dbReference>
<evidence type="ECO:0000256" key="6">
    <source>
        <dbReference type="ARBA" id="ARBA00022777"/>
    </source>
</evidence>
<evidence type="ECO:0000256" key="5">
    <source>
        <dbReference type="ARBA" id="ARBA00022741"/>
    </source>
</evidence>
<proteinExistence type="inferred from homology"/>
<keyword evidence="4 9" id="KW-0808">Transferase</keyword>
<dbReference type="InterPro" id="IPR006001">
    <property type="entry name" value="Therm_gnt_kin"/>
</dbReference>